<proteinExistence type="predicted"/>
<sequence>MTGVSFDNVSLAQFPNGLEKIFKPINFLFIRRTNLQEIHKNDLKNFPDLTGIYLIFNKIEYFEDDLFKFNPKLTSVFLMDLPIKHVDPKILSGLNYLQDLIIGTCKNSKTFDSLNFTMTVKEIVKNIEDGACSNEKFYVKSTTLALGDGEI</sequence>
<dbReference type="InterPro" id="IPR032675">
    <property type="entry name" value="LRR_dom_sf"/>
</dbReference>
<dbReference type="EMBL" id="JADBJN010000004">
    <property type="protein sequence ID" value="KAG5668307.1"/>
    <property type="molecule type" value="Genomic_DNA"/>
</dbReference>
<dbReference type="AlphaFoldDB" id="A0A9J6BFP1"/>
<evidence type="ECO:0000313" key="1">
    <source>
        <dbReference type="EMBL" id="KAG5668307.1"/>
    </source>
</evidence>
<gene>
    <name evidence="1" type="ORF">PVAND_016253</name>
</gene>
<organism evidence="1 2">
    <name type="scientific">Polypedilum vanderplanki</name>
    <name type="common">Sleeping chironomid midge</name>
    <dbReference type="NCBI Taxonomy" id="319348"/>
    <lineage>
        <taxon>Eukaryota</taxon>
        <taxon>Metazoa</taxon>
        <taxon>Ecdysozoa</taxon>
        <taxon>Arthropoda</taxon>
        <taxon>Hexapoda</taxon>
        <taxon>Insecta</taxon>
        <taxon>Pterygota</taxon>
        <taxon>Neoptera</taxon>
        <taxon>Endopterygota</taxon>
        <taxon>Diptera</taxon>
        <taxon>Nematocera</taxon>
        <taxon>Chironomoidea</taxon>
        <taxon>Chironomidae</taxon>
        <taxon>Chironominae</taxon>
        <taxon>Polypedilum</taxon>
        <taxon>Polypedilum</taxon>
    </lineage>
</organism>
<dbReference type="SUPFAM" id="SSF52058">
    <property type="entry name" value="L domain-like"/>
    <property type="match status" value="1"/>
</dbReference>
<keyword evidence="2" id="KW-1185">Reference proteome</keyword>
<reference evidence="1" key="1">
    <citation type="submission" date="2021-03" db="EMBL/GenBank/DDBJ databases">
        <title>Chromosome level genome of the anhydrobiotic midge Polypedilum vanderplanki.</title>
        <authorList>
            <person name="Yoshida Y."/>
            <person name="Kikawada T."/>
            <person name="Gusev O."/>
        </authorList>
    </citation>
    <scope>NUCLEOTIDE SEQUENCE</scope>
    <source>
        <strain evidence="1">NIAS01</strain>
        <tissue evidence="1">Whole body or cell culture</tissue>
    </source>
</reference>
<dbReference type="OrthoDB" id="694479at2759"/>
<name>A0A9J6BFP1_POLVA</name>
<dbReference type="Proteomes" id="UP001107558">
    <property type="component" value="Chromosome 4"/>
</dbReference>
<accession>A0A9J6BFP1</accession>
<protein>
    <submittedName>
        <fullName evidence="1">Uncharacterized protein</fullName>
    </submittedName>
</protein>
<dbReference type="Gene3D" id="3.80.10.10">
    <property type="entry name" value="Ribonuclease Inhibitor"/>
    <property type="match status" value="1"/>
</dbReference>
<evidence type="ECO:0000313" key="2">
    <source>
        <dbReference type="Proteomes" id="UP001107558"/>
    </source>
</evidence>
<comment type="caution">
    <text evidence="1">The sequence shown here is derived from an EMBL/GenBank/DDBJ whole genome shotgun (WGS) entry which is preliminary data.</text>
</comment>